<dbReference type="InterPro" id="IPR033985">
    <property type="entry name" value="SusD-like_N"/>
</dbReference>
<keyword evidence="9" id="KW-1185">Reference proteome</keyword>
<evidence type="ECO:0000259" key="7">
    <source>
        <dbReference type="Pfam" id="PF14322"/>
    </source>
</evidence>
<feature type="domain" description="RagB/SusD" evidence="6">
    <location>
        <begin position="357"/>
        <end position="456"/>
    </location>
</feature>
<evidence type="ECO:0000256" key="2">
    <source>
        <dbReference type="ARBA" id="ARBA00006275"/>
    </source>
</evidence>
<evidence type="ECO:0000313" key="9">
    <source>
        <dbReference type="Proteomes" id="UP000192277"/>
    </source>
</evidence>
<dbReference type="InterPro" id="IPR012944">
    <property type="entry name" value="SusD_RagB_dom"/>
</dbReference>
<dbReference type="InterPro" id="IPR011990">
    <property type="entry name" value="TPR-like_helical_dom_sf"/>
</dbReference>
<organism evidence="8 9">
    <name type="scientific">Niastella koreensis</name>
    <dbReference type="NCBI Taxonomy" id="354356"/>
    <lineage>
        <taxon>Bacteria</taxon>
        <taxon>Pseudomonadati</taxon>
        <taxon>Bacteroidota</taxon>
        <taxon>Chitinophagia</taxon>
        <taxon>Chitinophagales</taxon>
        <taxon>Chitinophagaceae</taxon>
        <taxon>Niastella</taxon>
    </lineage>
</organism>
<evidence type="ECO:0000256" key="1">
    <source>
        <dbReference type="ARBA" id="ARBA00004442"/>
    </source>
</evidence>
<evidence type="ECO:0000256" key="5">
    <source>
        <dbReference type="ARBA" id="ARBA00023237"/>
    </source>
</evidence>
<evidence type="ECO:0008006" key="10">
    <source>
        <dbReference type="Google" id="ProtNLM"/>
    </source>
</evidence>
<evidence type="ECO:0000313" key="8">
    <source>
        <dbReference type="EMBL" id="OQP52245.1"/>
    </source>
</evidence>
<sequence length="490" mass="55763">MNKYILIAITLVTLSSCKKWLDVKPVSQVSADEMFKTPDGFQDALNGIYSSCTNQNLYGYELTCGLPEVLAQNYYIIPEDYLHYKQTAAYNYRDPYFMAKKDTVWTGLYHGIANCNLILQNVETNKSVLTGDMYALIKAEALAMRGYLHFDLLRLFAPSFKSNPNAKAIPYVTDFSNKVTALSTVTEVLNNVATDLSQAKDLIRPVDPILSASYVPSYATDSNGHPSEQQNPNLFLQNRRHRMNYYAICGELARVNLYREKMSDALGNALEVINSNKFPWIVNSDFNQTDTKKKDRIMYKELLFAWYVPNMKDTLAAKFNAGVNSLVIDVDAGDAIYEKSTAGARDFRPTNWLLPSGATYSPKLYELQKYKRDPETNLYNLVLPAMRLSEMYYIASESSYDVNPTQSVEYLNLVRRNRGGMQDVVVNSKDQLIQELIKEERKETYGEGQIFYMYKRLNTNFPNLTGGAITASDKLFVMPLPNDEIEFGNR</sequence>
<dbReference type="Gene3D" id="1.25.40.390">
    <property type="match status" value="2"/>
</dbReference>
<dbReference type="Proteomes" id="UP000192277">
    <property type="component" value="Unassembled WGS sequence"/>
</dbReference>
<evidence type="ECO:0000256" key="3">
    <source>
        <dbReference type="ARBA" id="ARBA00022729"/>
    </source>
</evidence>
<evidence type="ECO:0000259" key="6">
    <source>
        <dbReference type="Pfam" id="PF07980"/>
    </source>
</evidence>
<comment type="subcellular location">
    <subcellularLocation>
        <location evidence="1">Cell outer membrane</location>
    </subcellularLocation>
</comment>
<gene>
    <name evidence="8" type="ORF">A4D02_23920</name>
</gene>
<dbReference type="Pfam" id="PF14322">
    <property type="entry name" value="SusD-like_3"/>
    <property type="match status" value="1"/>
</dbReference>
<evidence type="ECO:0000256" key="4">
    <source>
        <dbReference type="ARBA" id="ARBA00023136"/>
    </source>
</evidence>
<dbReference type="RefSeq" id="WP_014220290.1">
    <property type="nucleotide sequence ID" value="NZ_LWBO01000004.1"/>
</dbReference>
<dbReference type="Pfam" id="PF07980">
    <property type="entry name" value="SusD_RagB"/>
    <property type="match status" value="1"/>
</dbReference>
<comment type="similarity">
    <text evidence="2">Belongs to the SusD family.</text>
</comment>
<keyword evidence="5" id="KW-0998">Cell outer membrane</keyword>
<name>A0ABX3P1N7_9BACT</name>
<proteinExistence type="inferred from homology"/>
<keyword evidence="3" id="KW-0732">Signal</keyword>
<dbReference type="SUPFAM" id="SSF48452">
    <property type="entry name" value="TPR-like"/>
    <property type="match status" value="1"/>
</dbReference>
<accession>A0ABX3P1N7</accession>
<comment type="caution">
    <text evidence="8">The sequence shown here is derived from an EMBL/GenBank/DDBJ whole genome shotgun (WGS) entry which is preliminary data.</text>
</comment>
<dbReference type="EMBL" id="LWBO01000004">
    <property type="protein sequence ID" value="OQP52245.1"/>
    <property type="molecule type" value="Genomic_DNA"/>
</dbReference>
<reference evidence="8 9" key="1">
    <citation type="submission" date="2016-04" db="EMBL/GenBank/DDBJ databases">
        <authorList>
            <person name="Chen L."/>
            <person name="Zhuang W."/>
            <person name="Wang G."/>
        </authorList>
    </citation>
    <scope>NUCLEOTIDE SEQUENCE [LARGE SCALE GENOMIC DNA]</scope>
    <source>
        <strain evidence="9">GR20</strain>
    </source>
</reference>
<protein>
    <recommendedName>
        <fullName evidence="10">RagB/SusD domain-containing protein</fullName>
    </recommendedName>
</protein>
<feature type="domain" description="SusD-like N-terminal" evidence="7">
    <location>
        <begin position="19"/>
        <end position="203"/>
    </location>
</feature>
<dbReference type="PROSITE" id="PS51257">
    <property type="entry name" value="PROKAR_LIPOPROTEIN"/>
    <property type="match status" value="1"/>
</dbReference>
<keyword evidence="4" id="KW-0472">Membrane</keyword>